<name>A0ACC2NQY8_9HYME</name>
<dbReference type="EMBL" id="CM056743">
    <property type="protein sequence ID" value="KAJ8671955.1"/>
    <property type="molecule type" value="Genomic_DNA"/>
</dbReference>
<sequence>MSDSGKTDANLSPSETIRNEPSGGENPTPGIGRGRGTRRGRGRGAALQPEARPRTRSSSKNEKNQDEPEAQLGSPNSSKAGSGRVVIPANDVFNSSSENLSAPSRSESPDPPPTAQEYRFGDVPPQQGLLDEPRLLVPPGNERNQGVSRSDPEIRNGNANPRVLTDTPAILLGMKNRQQAFQSRIEEQAMRLSRIEKLSAQIEKIQLNQGNVLNSHANRLDVVENDVRYVSAQAAEVKSQTRELSQSVAHHSECIDNLTGLIEGCNSLITKGSDSRQKLRDDLEKTQKELKDIARKASSGGKLKPVALKPAPREVIMSDESNKSDVSATGIPRARKPRKRLNKKVNRGSKSSSLKRSTDVSDSDTDSNFVSKDPKTATPLENSHVDRIVSTRAGRGLKSEETGITVRSTENLATQPASKEQVVVDKGIGTQSCCVPSDGTTDGSVFWKRDQVGSRRWQEGAEASSPGEERSPEVEEASLGPHGQIRGKVGAGRAAAASAARETSGKNCEGGEALGQEGASSPRESAETRRCEETSSDLLQNGVYPQKEGNSMFVQHEGVSLPCGPLSHKFRTAYRLVHARNPPPDDMLLAKDEVIGDGSDNEEDASDVSSYVAEPRHSDEEDAAEIDWCAVEPESVEERYIEAEAYSTETEQSGVEERSGPFYPENSYAQSSSSELDSDVSYEFTYEEEEDINRPVRVLTPTAETYSPTAELFCESSHRNNQMSLEYLYDEAIW</sequence>
<dbReference type="Proteomes" id="UP001239111">
    <property type="component" value="Chromosome 3"/>
</dbReference>
<keyword evidence="2" id="KW-1185">Reference proteome</keyword>
<gene>
    <name evidence="1" type="ORF">QAD02_003214</name>
</gene>
<proteinExistence type="predicted"/>
<organism evidence="1 2">
    <name type="scientific">Eretmocerus hayati</name>
    <dbReference type="NCBI Taxonomy" id="131215"/>
    <lineage>
        <taxon>Eukaryota</taxon>
        <taxon>Metazoa</taxon>
        <taxon>Ecdysozoa</taxon>
        <taxon>Arthropoda</taxon>
        <taxon>Hexapoda</taxon>
        <taxon>Insecta</taxon>
        <taxon>Pterygota</taxon>
        <taxon>Neoptera</taxon>
        <taxon>Endopterygota</taxon>
        <taxon>Hymenoptera</taxon>
        <taxon>Apocrita</taxon>
        <taxon>Proctotrupomorpha</taxon>
        <taxon>Chalcidoidea</taxon>
        <taxon>Aphelinidae</taxon>
        <taxon>Aphelininae</taxon>
        <taxon>Eretmocerus</taxon>
    </lineage>
</organism>
<accession>A0ACC2NQY8</accession>
<comment type="caution">
    <text evidence="1">The sequence shown here is derived from an EMBL/GenBank/DDBJ whole genome shotgun (WGS) entry which is preliminary data.</text>
</comment>
<evidence type="ECO:0000313" key="1">
    <source>
        <dbReference type="EMBL" id="KAJ8671955.1"/>
    </source>
</evidence>
<protein>
    <submittedName>
        <fullName evidence="1">Uncharacterized protein</fullName>
    </submittedName>
</protein>
<evidence type="ECO:0000313" key="2">
    <source>
        <dbReference type="Proteomes" id="UP001239111"/>
    </source>
</evidence>
<reference evidence="1" key="1">
    <citation type="submission" date="2023-04" db="EMBL/GenBank/DDBJ databases">
        <title>A chromosome-level genome assembly of the parasitoid wasp Eretmocerus hayati.</title>
        <authorList>
            <person name="Zhong Y."/>
            <person name="Liu S."/>
            <person name="Liu Y."/>
        </authorList>
    </citation>
    <scope>NUCLEOTIDE SEQUENCE</scope>
    <source>
        <strain evidence="1">ZJU_SS_LIU_2023</strain>
    </source>
</reference>